<protein>
    <submittedName>
        <fullName evidence="2">Uncharacterized protein</fullName>
    </submittedName>
</protein>
<dbReference type="GeneID" id="14890524"/>
<dbReference type="AlphaFoldDB" id="A0A0A1UCZ0"/>
<dbReference type="RefSeq" id="XP_004258314.1">
    <property type="nucleotide sequence ID" value="XM_004258266.1"/>
</dbReference>
<keyword evidence="1" id="KW-0175">Coiled coil</keyword>
<dbReference type="Gene3D" id="6.10.250.3110">
    <property type="match status" value="1"/>
</dbReference>
<name>A0A0A1UCZ0_ENTIV</name>
<organism evidence="2 3">
    <name type="scientific">Entamoeba invadens IP1</name>
    <dbReference type="NCBI Taxonomy" id="370355"/>
    <lineage>
        <taxon>Eukaryota</taxon>
        <taxon>Amoebozoa</taxon>
        <taxon>Evosea</taxon>
        <taxon>Archamoebae</taxon>
        <taxon>Mastigamoebida</taxon>
        <taxon>Entamoebidae</taxon>
        <taxon>Entamoeba</taxon>
    </lineage>
</organism>
<gene>
    <name evidence="2" type="ORF">EIN_452340</name>
</gene>
<feature type="coiled-coil region" evidence="1">
    <location>
        <begin position="120"/>
        <end position="220"/>
    </location>
</feature>
<dbReference type="OrthoDB" id="6770266at2759"/>
<dbReference type="EMBL" id="KB206463">
    <property type="protein sequence ID" value="ELP91543.1"/>
    <property type="molecule type" value="Genomic_DNA"/>
</dbReference>
<dbReference type="Proteomes" id="UP000014680">
    <property type="component" value="Unassembled WGS sequence"/>
</dbReference>
<evidence type="ECO:0000313" key="2">
    <source>
        <dbReference type="EMBL" id="ELP91543.1"/>
    </source>
</evidence>
<evidence type="ECO:0000313" key="3">
    <source>
        <dbReference type="Proteomes" id="UP000014680"/>
    </source>
</evidence>
<dbReference type="SUPFAM" id="SSF57997">
    <property type="entry name" value="Tropomyosin"/>
    <property type="match status" value="1"/>
</dbReference>
<evidence type="ECO:0000256" key="1">
    <source>
        <dbReference type="SAM" id="Coils"/>
    </source>
</evidence>
<reference evidence="2 3" key="1">
    <citation type="submission" date="2012-10" db="EMBL/GenBank/DDBJ databases">
        <authorList>
            <person name="Zafar N."/>
            <person name="Inman J."/>
            <person name="Hall N."/>
            <person name="Lorenzi H."/>
            <person name="Caler E."/>
        </authorList>
    </citation>
    <scope>NUCLEOTIDE SEQUENCE [LARGE SCALE GENOMIC DNA]</scope>
    <source>
        <strain evidence="2 3">IP1</strain>
    </source>
</reference>
<proteinExistence type="predicted"/>
<feature type="coiled-coil region" evidence="1">
    <location>
        <begin position="282"/>
        <end position="381"/>
    </location>
</feature>
<keyword evidence="3" id="KW-1185">Reference proteome</keyword>
<dbReference type="KEGG" id="eiv:EIN_452340"/>
<accession>A0A0A1UCZ0</accession>
<dbReference type="VEuPathDB" id="AmoebaDB:EIN_452340"/>
<sequence>MLEVGMTNVYVISRIFEKNLEHGSFLRKLGKSLCEEHIASKFETLDEKDQVKTVSTLKNCQMGIVEAMKTVVSGESERGKCLSCLLAQTKKSSKNRRNKKDVRTVKRCFLCYRPCCKNHSINLEADAENTNRKKDAQEKQLSQLKADNDNLTKAKSVVDAKLEDAEREKAVLNVKKQEVAEADEELETVKKDKFAKEIEAKKLKTENDEIKENMKNLAYDKDLLSSEKKKLQYEYDQFNNLVFGHEDETNNLNGSIKKLQRDLEANNTELRDRTTKSYEKDIAEITFRAETLEKKVQMAEQENVETVRDYKTAIEELMRTKTELDDKQDKCDKLEDDLQTQRIGTEEKEAQNAAAKANKQAKQYDRKVEEAERKLAEFEQKESTFNMIVGKTQADLKKTQQSVKNGQLRIVELEDISERLVKI</sequence>